<gene>
    <name evidence="1" type="ORF">CICLE_v10002946mg</name>
</gene>
<dbReference type="Gramene" id="ESR45626">
    <property type="protein sequence ID" value="ESR45626"/>
    <property type="gene ID" value="CICLE_v10002946mg"/>
</dbReference>
<keyword evidence="2" id="KW-1185">Reference proteome</keyword>
<dbReference type="KEGG" id="cic:CICLE_v10002946mg"/>
<evidence type="ECO:0000313" key="2">
    <source>
        <dbReference type="Proteomes" id="UP000030687"/>
    </source>
</evidence>
<evidence type="ECO:0000313" key="1">
    <source>
        <dbReference type="EMBL" id="ESR45626.1"/>
    </source>
</evidence>
<accession>V4T7W8</accession>
<protein>
    <submittedName>
        <fullName evidence="1">Uncharacterized protein</fullName>
    </submittedName>
</protein>
<proteinExistence type="predicted"/>
<dbReference type="Proteomes" id="UP000030687">
    <property type="component" value="Unassembled WGS sequence"/>
</dbReference>
<dbReference type="AlphaFoldDB" id="V4T7W8"/>
<reference evidence="1 2" key="1">
    <citation type="submission" date="2013-10" db="EMBL/GenBank/DDBJ databases">
        <authorList>
            <consortium name="International Citrus Genome Consortium"/>
            <person name="Jenkins J."/>
            <person name="Schmutz J."/>
            <person name="Prochnik S."/>
            <person name="Rokhsar D."/>
            <person name="Gmitter F."/>
            <person name="Ollitrault P."/>
            <person name="Machado M."/>
            <person name="Talon M."/>
            <person name="Wincker P."/>
            <person name="Jaillon O."/>
            <person name="Morgante M."/>
        </authorList>
    </citation>
    <scope>NUCLEOTIDE SEQUENCE</scope>
    <source>
        <strain evidence="2">cv. Clemenules</strain>
    </source>
</reference>
<name>V4T7W8_CITCL</name>
<sequence>MFLGLRMRTTIKTNEIESNLSSNRANIYKVISTMPIYNVCVSNSVKQKHNKMQALTKITKVINKQDLTKIWLLLNVAILLHNQVKYHNSFTPPVVMQY</sequence>
<dbReference type="EMBL" id="KI536799">
    <property type="protein sequence ID" value="ESR45626.1"/>
    <property type="molecule type" value="Genomic_DNA"/>
</dbReference>
<dbReference type="InParanoid" id="V4T7W8"/>
<organism evidence="1 2">
    <name type="scientific">Citrus clementina</name>
    <name type="common">Clementine</name>
    <name type="synonym">Citrus deliciosa x Citrus sinensis</name>
    <dbReference type="NCBI Taxonomy" id="85681"/>
    <lineage>
        <taxon>Eukaryota</taxon>
        <taxon>Viridiplantae</taxon>
        <taxon>Streptophyta</taxon>
        <taxon>Embryophyta</taxon>
        <taxon>Tracheophyta</taxon>
        <taxon>Spermatophyta</taxon>
        <taxon>Magnoliopsida</taxon>
        <taxon>eudicotyledons</taxon>
        <taxon>Gunneridae</taxon>
        <taxon>Pentapetalae</taxon>
        <taxon>rosids</taxon>
        <taxon>malvids</taxon>
        <taxon>Sapindales</taxon>
        <taxon>Rutaceae</taxon>
        <taxon>Aurantioideae</taxon>
        <taxon>Citrus</taxon>
    </lineage>
</organism>